<keyword evidence="2" id="KW-0812">Transmembrane</keyword>
<feature type="transmembrane region" description="Helical" evidence="2">
    <location>
        <begin position="20"/>
        <end position="39"/>
    </location>
</feature>
<keyword evidence="2" id="KW-0472">Membrane</keyword>
<name>A0A2G8SL86_9APHY</name>
<feature type="transmembrane region" description="Helical" evidence="2">
    <location>
        <begin position="179"/>
        <end position="198"/>
    </location>
</feature>
<feature type="transmembrane region" description="Helical" evidence="2">
    <location>
        <begin position="98"/>
        <end position="121"/>
    </location>
</feature>
<dbReference type="Proteomes" id="UP000230002">
    <property type="component" value="Unassembled WGS sequence"/>
</dbReference>
<feature type="compositionally biased region" description="Low complexity" evidence="1">
    <location>
        <begin position="251"/>
        <end position="260"/>
    </location>
</feature>
<reference evidence="3 4" key="1">
    <citation type="journal article" date="2015" name="Sci. Rep.">
        <title>Chromosome-level genome map provides insights into diverse defense mechanisms in the medicinal fungus Ganoderma sinense.</title>
        <authorList>
            <person name="Zhu Y."/>
            <person name="Xu J."/>
            <person name="Sun C."/>
            <person name="Zhou S."/>
            <person name="Xu H."/>
            <person name="Nelson D.R."/>
            <person name="Qian J."/>
            <person name="Song J."/>
            <person name="Luo H."/>
            <person name="Xiang L."/>
            <person name="Li Y."/>
            <person name="Xu Z."/>
            <person name="Ji A."/>
            <person name="Wang L."/>
            <person name="Lu S."/>
            <person name="Hayward A."/>
            <person name="Sun W."/>
            <person name="Li X."/>
            <person name="Schwartz D.C."/>
            <person name="Wang Y."/>
            <person name="Chen S."/>
        </authorList>
    </citation>
    <scope>NUCLEOTIDE SEQUENCE [LARGE SCALE GENOMIC DNA]</scope>
    <source>
        <strain evidence="3 4">ZZ0214-1</strain>
    </source>
</reference>
<dbReference type="EMBL" id="AYKW01000005">
    <property type="protein sequence ID" value="PIL34521.1"/>
    <property type="molecule type" value="Genomic_DNA"/>
</dbReference>
<evidence type="ECO:0000313" key="4">
    <source>
        <dbReference type="Proteomes" id="UP000230002"/>
    </source>
</evidence>
<organism evidence="3 4">
    <name type="scientific">Ganoderma sinense ZZ0214-1</name>
    <dbReference type="NCBI Taxonomy" id="1077348"/>
    <lineage>
        <taxon>Eukaryota</taxon>
        <taxon>Fungi</taxon>
        <taxon>Dikarya</taxon>
        <taxon>Basidiomycota</taxon>
        <taxon>Agaricomycotina</taxon>
        <taxon>Agaricomycetes</taxon>
        <taxon>Polyporales</taxon>
        <taxon>Polyporaceae</taxon>
        <taxon>Ganoderma</taxon>
    </lineage>
</organism>
<dbReference type="AlphaFoldDB" id="A0A2G8SL86"/>
<feature type="region of interest" description="Disordered" evidence="1">
    <location>
        <begin position="249"/>
        <end position="271"/>
    </location>
</feature>
<comment type="caution">
    <text evidence="3">The sequence shown here is derived from an EMBL/GenBank/DDBJ whole genome shotgun (WGS) entry which is preliminary data.</text>
</comment>
<keyword evidence="2" id="KW-1133">Transmembrane helix</keyword>
<dbReference type="OrthoDB" id="3269446at2759"/>
<protein>
    <submittedName>
        <fullName evidence="3">Uncharacterized protein</fullName>
    </submittedName>
</protein>
<feature type="transmembrane region" description="Helical" evidence="2">
    <location>
        <begin position="142"/>
        <end position="173"/>
    </location>
</feature>
<evidence type="ECO:0000256" key="2">
    <source>
        <dbReference type="SAM" id="Phobius"/>
    </source>
</evidence>
<gene>
    <name evidence="3" type="ORF">GSI_03299</name>
</gene>
<evidence type="ECO:0000256" key="1">
    <source>
        <dbReference type="SAM" id="MobiDB-lite"/>
    </source>
</evidence>
<keyword evidence="4" id="KW-1185">Reference proteome</keyword>
<proteinExistence type="predicted"/>
<sequence>MCMYTMLVASRHRQGRRNVFLIVAFLFFLFATLDVALLLRHVLVGFIWYHGPGGAIGEFSDISYWVNVMKTVAYVAQTSIGDGMLIYRCYVVYGGHGWLVAAPLSVLWVAGIVVSVIWAYIEFTFHTNALLDIGQLKPFITSTISITLALNLAATSLIVHKICVVAFFAVYLASNNAQYGVSDCIVQIIGIAFNLIIIRVDQGKALEATGHHPSGIHFQTSRHTTTFSSATVVDHGGDPERNDDTTVMMTLKDSPSSSSDPKLKDCPGSPV</sequence>
<evidence type="ECO:0000313" key="3">
    <source>
        <dbReference type="EMBL" id="PIL34521.1"/>
    </source>
</evidence>
<accession>A0A2G8SL86</accession>